<dbReference type="EMBL" id="LMAZ01000001">
    <property type="protein sequence ID" value="RGP57192.1"/>
    <property type="molecule type" value="Genomic_DNA"/>
</dbReference>
<gene>
    <name evidence="4" type="ORF">ASB58_07680</name>
</gene>
<name>A0A395RBJ3_9PSED</name>
<dbReference type="PROSITE" id="PS51186">
    <property type="entry name" value="GNAT"/>
    <property type="match status" value="1"/>
</dbReference>
<dbReference type="InterPro" id="IPR016181">
    <property type="entry name" value="Acyl_CoA_acyltransferase"/>
</dbReference>
<evidence type="ECO:0000313" key="4">
    <source>
        <dbReference type="EMBL" id="RGP57192.1"/>
    </source>
</evidence>
<keyword evidence="2" id="KW-0012">Acyltransferase</keyword>
<dbReference type="Proteomes" id="UP000265411">
    <property type="component" value="Unassembled WGS sequence"/>
</dbReference>
<comment type="caution">
    <text evidence="4">The sequence shown here is derived from an EMBL/GenBank/DDBJ whole genome shotgun (WGS) entry which is preliminary data.</text>
</comment>
<dbReference type="InterPro" id="IPR050832">
    <property type="entry name" value="Bact_Acetyltransf"/>
</dbReference>
<dbReference type="GO" id="GO:0016747">
    <property type="term" value="F:acyltransferase activity, transferring groups other than amino-acyl groups"/>
    <property type="evidence" value="ECO:0007669"/>
    <property type="project" value="InterPro"/>
</dbReference>
<reference evidence="4 5" key="1">
    <citation type="journal article" date="2018" name="Syst. Appl. Microbiol.">
        <title>Pseudomonas gallaeciensis sp. nov., isolated from crude-oil-contaminated intertidal sand samples after the Prestige oil spill.</title>
        <authorList>
            <person name="Mulet M."/>
            <person name="Sanchez D."/>
            <person name="Rodriguez A.C."/>
            <person name="Nogales B."/>
            <person name="Bosch R."/>
            <person name="Busquets A."/>
            <person name="Gomila M."/>
            <person name="Lalucat J."/>
            <person name="Garcia-Valdes E."/>
        </authorList>
    </citation>
    <scope>NUCLEOTIDE SEQUENCE [LARGE SCALE GENOMIC DNA]</scope>
    <source>
        <strain evidence="4 5">V113</strain>
    </source>
</reference>
<evidence type="ECO:0000259" key="3">
    <source>
        <dbReference type="PROSITE" id="PS51186"/>
    </source>
</evidence>
<dbReference type="AlphaFoldDB" id="A0A395RBJ3"/>
<protein>
    <submittedName>
        <fullName evidence="4">GNAT family acetyltransferase</fullName>
    </submittedName>
</protein>
<evidence type="ECO:0000256" key="1">
    <source>
        <dbReference type="ARBA" id="ARBA00022679"/>
    </source>
</evidence>
<dbReference type="OrthoDB" id="9799601at2"/>
<dbReference type="CDD" id="cd04301">
    <property type="entry name" value="NAT_SF"/>
    <property type="match status" value="1"/>
</dbReference>
<proteinExistence type="predicted"/>
<sequence>MSIDIINGDLANPAHAHALVQLLSEYALDPMGGGKALPSELLAALPEQLANRTDYLFVLAKDESGFVGLTNAFEGFSTFKGKPLINIHDVIVSAHARGRGVARRMLQQVEAIALERGCCKLTLEVLEGNQTAQNSYRAVGFKGYELDPVMGRAMFWEKTLS</sequence>
<dbReference type="Gene3D" id="3.40.630.30">
    <property type="match status" value="1"/>
</dbReference>
<keyword evidence="1 4" id="KW-0808">Transferase</keyword>
<dbReference type="Pfam" id="PF00583">
    <property type="entry name" value="Acetyltransf_1"/>
    <property type="match status" value="1"/>
</dbReference>
<dbReference type="PANTHER" id="PTHR43877:SF2">
    <property type="entry name" value="AMINOALKYLPHOSPHONATE N-ACETYLTRANSFERASE-RELATED"/>
    <property type="match status" value="1"/>
</dbReference>
<dbReference type="InterPro" id="IPR000182">
    <property type="entry name" value="GNAT_dom"/>
</dbReference>
<dbReference type="PANTHER" id="PTHR43877">
    <property type="entry name" value="AMINOALKYLPHOSPHONATE N-ACETYLTRANSFERASE-RELATED-RELATED"/>
    <property type="match status" value="1"/>
</dbReference>
<organism evidence="4 5">
    <name type="scientific">Pseudomonas abyssi</name>
    <dbReference type="NCBI Taxonomy" id="170540"/>
    <lineage>
        <taxon>Bacteria</taxon>
        <taxon>Pseudomonadati</taxon>
        <taxon>Pseudomonadota</taxon>
        <taxon>Gammaproteobacteria</taxon>
        <taxon>Pseudomonadales</taxon>
        <taxon>Pseudomonadaceae</taxon>
        <taxon>Pseudomonas</taxon>
    </lineage>
</organism>
<keyword evidence="5" id="KW-1185">Reference proteome</keyword>
<feature type="domain" description="N-acetyltransferase" evidence="3">
    <location>
        <begin position="6"/>
        <end position="161"/>
    </location>
</feature>
<dbReference type="RefSeq" id="WP_118129906.1">
    <property type="nucleotide sequence ID" value="NZ_LMAZ01000001.1"/>
</dbReference>
<evidence type="ECO:0000313" key="5">
    <source>
        <dbReference type="Proteomes" id="UP000265411"/>
    </source>
</evidence>
<accession>A0A395RBJ3</accession>
<dbReference type="SUPFAM" id="SSF55729">
    <property type="entry name" value="Acyl-CoA N-acyltransferases (Nat)"/>
    <property type="match status" value="1"/>
</dbReference>
<evidence type="ECO:0000256" key="2">
    <source>
        <dbReference type="ARBA" id="ARBA00023315"/>
    </source>
</evidence>